<dbReference type="OrthoDB" id="7709484at2"/>
<reference evidence="4 6" key="1">
    <citation type="submission" date="2016-10" db="EMBL/GenBank/DDBJ databases">
        <authorList>
            <person name="Cai Z."/>
        </authorList>
    </citation>
    <scope>NUCLEOTIDE SEQUENCE [LARGE SCALE GENOMIC DNA]</scope>
    <source>
        <strain evidence="4 6">DSM 25227</strain>
    </source>
</reference>
<evidence type="ECO:0000259" key="2">
    <source>
        <dbReference type="Pfam" id="PF01478"/>
    </source>
</evidence>
<feature type="transmembrane region" description="Helical" evidence="1">
    <location>
        <begin position="6"/>
        <end position="27"/>
    </location>
</feature>
<reference evidence="3 5" key="2">
    <citation type="submission" date="2018-03" db="EMBL/GenBank/DDBJ databases">
        <title>Genomic Encyclopedia of Archaeal and Bacterial Type Strains, Phase II (KMG-II): from individual species to whole genera.</title>
        <authorList>
            <person name="Goeker M."/>
        </authorList>
    </citation>
    <scope>NUCLEOTIDE SEQUENCE [LARGE SCALE GENOMIC DNA]</scope>
    <source>
        <strain evidence="3 5">DSM 25227</strain>
    </source>
</reference>
<dbReference type="Pfam" id="PF01478">
    <property type="entry name" value="Peptidase_A24"/>
    <property type="match status" value="1"/>
</dbReference>
<proteinExistence type="predicted"/>
<gene>
    <name evidence="3" type="ORF">BCF38_11139</name>
    <name evidence="4" type="ORF">SAMN05421539_11139</name>
</gene>
<evidence type="ECO:0000313" key="5">
    <source>
        <dbReference type="Proteomes" id="UP000245839"/>
    </source>
</evidence>
<accession>A0A2Y9B090</accession>
<evidence type="ECO:0000313" key="4">
    <source>
        <dbReference type="EMBL" id="SSA49871.1"/>
    </source>
</evidence>
<dbReference type="Proteomes" id="UP000245839">
    <property type="component" value="Unassembled WGS sequence"/>
</dbReference>
<feature type="transmembrane region" description="Helical" evidence="1">
    <location>
        <begin position="65"/>
        <end position="86"/>
    </location>
</feature>
<name>A0A2Y9B090_9RHOB</name>
<dbReference type="GO" id="GO:0004190">
    <property type="term" value="F:aspartic-type endopeptidase activity"/>
    <property type="evidence" value="ECO:0007669"/>
    <property type="project" value="InterPro"/>
</dbReference>
<dbReference type="AlphaFoldDB" id="A0A2Y9B090"/>
<evidence type="ECO:0000313" key="3">
    <source>
        <dbReference type="EMBL" id="PWJ15022.1"/>
    </source>
</evidence>
<protein>
    <submittedName>
        <fullName evidence="4">Prepilin peptidase CpaA</fullName>
    </submittedName>
</protein>
<feature type="transmembrane region" description="Helical" evidence="1">
    <location>
        <begin position="39"/>
        <end position="59"/>
    </location>
</feature>
<feature type="transmembrane region" description="Helical" evidence="1">
    <location>
        <begin position="107"/>
        <end position="125"/>
    </location>
</feature>
<keyword evidence="1" id="KW-0812">Transmembrane</keyword>
<sequence length="174" mass="18825">MFAELAITPLQALVFGILTLPVTVWVIYTDVTEMKIKNLAVLAMLAVFAVAGLFLMPLAEYGWRWTHFGIVLVVGYLLSATLGFGAGDMKYMAAVAPFVPVGDAMPLAMLFVAFSILLLVLFFGARRSNALRAGAPDWIWLNDQAHGKAHKLKTPFGVALAPTVSTYFFLGAIA</sequence>
<dbReference type="RefSeq" id="WP_109565630.1">
    <property type="nucleotide sequence ID" value="NZ_QGDJ01000011.1"/>
</dbReference>
<evidence type="ECO:0000256" key="1">
    <source>
        <dbReference type="SAM" id="Phobius"/>
    </source>
</evidence>
<dbReference type="Proteomes" id="UP000251571">
    <property type="component" value="Unassembled WGS sequence"/>
</dbReference>
<keyword evidence="5" id="KW-1185">Reference proteome</keyword>
<dbReference type="EMBL" id="UETC01000011">
    <property type="protein sequence ID" value="SSA49871.1"/>
    <property type="molecule type" value="Genomic_DNA"/>
</dbReference>
<dbReference type="Gene3D" id="1.20.120.1220">
    <property type="match status" value="1"/>
</dbReference>
<keyword evidence="1" id="KW-1133">Transmembrane helix</keyword>
<dbReference type="EMBL" id="QGDJ01000011">
    <property type="protein sequence ID" value="PWJ15022.1"/>
    <property type="molecule type" value="Genomic_DNA"/>
</dbReference>
<keyword evidence="1" id="KW-0472">Membrane</keyword>
<feature type="domain" description="Prepilin type IV endopeptidase peptidase" evidence="2">
    <location>
        <begin position="19"/>
        <end position="121"/>
    </location>
</feature>
<evidence type="ECO:0000313" key="6">
    <source>
        <dbReference type="Proteomes" id="UP000251571"/>
    </source>
</evidence>
<organism evidence="4 6">
    <name type="scientific">Jannaschia seohaensis</name>
    <dbReference type="NCBI Taxonomy" id="475081"/>
    <lineage>
        <taxon>Bacteria</taxon>
        <taxon>Pseudomonadati</taxon>
        <taxon>Pseudomonadota</taxon>
        <taxon>Alphaproteobacteria</taxon>
        <taxon>Rhodobacterales</taxon>
        <taxon>Roseobacteraceae</taxon>
        <taxon>Jannaschia</taxon>
    </lineage>
</organism>
<dbReference type="InterPro" id="IPR000045">
    <property type="entry name" value="Prepilin_IV_endopep_pep"/>
</dbReference>
<dbReference type="GO" id="GO:0016020">
    <property type="term" value="C:membrane"/>
    <property type="evidence" value="ECO:0007669"/>
    <property type="project" value="InterPro"/>
</dbReference>